<evidence type="ECO:0000313" key="2">
    <source>
        <dbReference type="Proteomes" id="UP000261811"/>
    </source>
</evidence>
<reference evidence="1 2" key="1">
    <citation type="submission" date="2018-08" db="EMBL/GenBank/DDBJ databases">
        <title>Actinomadura jelena sp. nov., a novel Actinomycete isolated from soil in Chad.</title>
        <authorList>
            <person name="Shi L."/>
        </authorList>
    </citation>
    <scope>NUCLEOTIDE SEQUENCE [LARGE SCALE GENOMIC DNA]</scope>
    <source>
        <strain evidence="1 2">NEAU-G17</strain>
    </source>
</reference>
<gene>
    <name evidence="1" type="ORF">DZF91_34970</name>
</gene>
<protein>
    <submittedName>
        <fullName evidence="1">Uncharacterized protein</fullName>
    </submittedName>
</protein>
<proteinExistence type="predicted"/>
<accession>A0A372JAN8</accession>
<comment type="caution">
    <text evidence="1">The sequence shown here is derived from an EMBL/GenBank/DDBJ whole genome shotgun (WGS) entry which is preliminary data.</text>
</comment>
<organism evidence="1 2">
    <name type="scientific">Actinomadura logoneensis</name>
    <dbReference type="NCBI Taxonomy" id="2293572"/>
    <lineage>
        <taxon>Bacteria</taxon>
        <taxon>Bacillati</taxon>
        <taxon>Actinomycetota</taxon>
        <taxon>Actinomycetes</taxon>
        <taxon>Streptosporangiales</taxon>
        <taxon>Thermomonosporaceae</taxon>
        <taxon>Actinomadura</taxon>
    </lineage>
</organism>
<dbReference type="Proteomes" id="UP000261811">
    <property type="component" value="Unassembled WGS sequence"/>
</dbReference>
<sequence>MVIASQPCPATIGTPFMMYRKLSKFPLFATSVLLPVSATVIAVSAQGRAGATVAAISTCRQGPGRACGERANRTLGEYLPYLGVLGG</sequence>
<dbReference type="AlphaFoldDB" id="A0A372JAN8"/>
<dbReference type="EMBL" id="QURH01001013">
    <property type="protein sequence ID" value="RFU37042.1"/>
    <property type="molecule type" value="Genomic_DNA"/>
</dbReference>
<name>A0A372JAN8_9ACTN</name>
<keyword evidence="2" id="KW-1185">Reference proteome</keyword>
<evidence type="ECO:0000313" key="1">
    <source>
        <dbReference type="EMBL" id="RFU37042.1"/>
    </source>
</evidence>